<dbReference type="Pfam" id="PF07690">
    <property type="entry name" value="MFS_1"/>
    <property type="match status" value="1"/>
</dbReference>
<dbReference type="PANTHER" id="PTHR23514">
    <property type="entry name" value="BYPASS OF STOP CODON PROTEIN 6"/>
    <property type="match status" value="1"/>
</dbReference>
<dbReference type="SUPFAM" id="SSF103473">
    <property type="entry name" value="MFS general substrate transporter"/>
    <property type="match status" value="1"/>
</dbReference>
<dbReference type="Proteomes" id="UP000048949">
    <property type="component" value="Unassembled WGS sequence"/>
</dbReference>
<dbReference type="PROSITE" id="PS50850">
    <property type="entry name" value="MFS"/>
    <property type="match status" value="1"/>
</dbReference>
<feature type="transmembrane region" description="Helical" evidence="5">
    <location>
        <begin position="211"/>
        <end position="229"/>
    </location>
</feature>
<feature type="transmembrane region" description="Helical" evidence="5">
    <location>
        <begin position="145"/>
        <end position="167"/>
    </location>
</feature>
<evidence type="ECO:0000256" key="4">
    <source>
        <dbReference type="ARBA" id="ARBA00023136"/>
    </source>
</evidence>
<feature type="transmembrane region" description="Helical" evidence="5">
    <location>
        <begin position="58"/>
        <end position="76"/>
    </location>
</feature>
<protein>
    <submittedName>
        <fullName evidence="7">Inner membrane protein YbjJ</fullName>
    </submittedName>
</protein>
<keyword evidence="8" id="KW-1185">Reference proteome</keyword>
<feature type="transmembrane region" description="Helical" evidence="5">
    <location>
        <begin position="173"/>
        <end position="190"/>
    </location>
</feature>
<evidence type="ECO:0000313" key="7">
    <source>
        <dbReference type="EMBL" id="CRK75916.1"/>
    </source>
</evidence>
<evidence type="ECO:0000259" key="6">
    <source>
        <dbReference type="PROSITE" id="PS50850"/>
    </source>
</evidence>
<dbReference type="InterPro" id="IPR051788">
    <property type="entry name" value="MFS_Transporter"/>
</dbReference>
<feature type="transmembrane region" description="Helical" evidence="5">
    <location>
        <begin position="29"/>
        <end position="46"/>
    </location>
</feature>
<feature type="transmembrane region" description="Helical" evidence="5">
    <location>
        <begin position="249"/>
        <end position="270"/>
    </location>
</feature>
<evidence type="ECO:0000256" key="5">
    <source>
        <dbReference type="SAM" id="Phobius"/>
    </source>
</evidence>
<dbReference type="EMBL" id="CVQV01000010">
    <property type="protein sequence ID" value="CRK75916.1"/>
    <property type="molecule type" value="Genomic_DNA"/>
</dbReference>
<feature type="domain" description="Major facilitator superfamily (MFS) profile" evidence="6">
    <location>
        <begin position="212"/>
        <end position="396"/>
    </location>
</feature>
<dbReference type="GO" id="GO:0022857">
    <property type="term" value="F:transmembrane transporter activity"/>
    <property type="evidence" value="ECO:0007669"/>
    <property type="project" value="InterPro"/>
</dbReference>
<dbReference type="AlphaFoldDB" id="A0A0U1NMF0"/>
<feature type="transmembrane region" description="Helical" evidence="5">
    <location>
        <begin position="110"/>
        <end position="133"/>
    </location>
</feature>
<proteinExistence type="predicted"/>
<reference evidence="7 8" key="1">
    <citation type="submission" date="2015-04" db="EMBL/GenBank/DDBJ databases">
        <authorList>
            <person name="Syromyatnikov M.Y."/>
            <person name="Popov V.N."/>
        </authorList>
    </citation>
    <scope>NUCLEOTIDE SEQUENCE [LARGE SCALE GENOMIC DNA]</scope>
    <source>
        <strain evidence="7 8">CECT 5292</strain>
    </source>
</reference>
<accession>A0A0U1NMF0</accession>
<dbReference type="InterPro" id="IPR036259">
    <property type="entry name" value="MFS_trans_sf"/>
</dbReference>
<feature type="transmembrane region" description="Helical" evidence="5">
    <location>
        <begin position="368"/>
        <end position="389"/>
    </location>
</feature>
<dbReference type="InterPro" id="IPR020846">
    <property type="entry name" value="MFS_dom"/>
</dbReference>
<name>A0A0U1NMF0_9RHOB</name>
<keyword evidence="3 5" id="KW-1133">Transmembrane helix</keyword>
<keyword evidence="2 5" id="KW-0812">Transmembrane</keyword>
<dbReference type="Gene3D" id="1.20.1250.20">
    <property type="entry name" value="MFS general substrate transporter like domains"/>
    <property type="match status" value="2"/>
</dbReference>
<feature type="transmembrane region" description="Helical" evidence="5">
    <location>
        <begin position="306"/>
        <end position="328"/>
    </location>
</feature>
<gene>
    <name evidence="7" type="primary">ybjJ</name>
    <name evidence="7" type="ORF">NIG5292_01973</name>
</gene>
<evidence type="ECO:0000313" key="8">
    <source>
        <dbReference type="Proteomes" id="UP000048949"/>
    </source>
</evidence>
<keyword evidence="4 5" id="KW-0472">Membrane</keyword>
<organism evidence="7 8">
    <name type="scientific">Nereida ignava</name>
    <dbReference type="NCBI Taxonomy" id="282199"/>
    <lineage>
        <taxon>Bacteria</taxon>
        <taxon>Pseudomonadati</taxon>
        <taxon>Pseudomonadota</taxon>
        <taxon>Alphaproteobacteria</taxon>
        <taxon>Rhodobacterales</taxon>
        <taxon>Roseobacteraceae</taxon>
        <taxon>Nereida</taxon>
    </lineage>
</organism>
<dbReference type="GO" id="GO:0016020">
    <property type="term" value="C:membrane"/>
    <property type="evidence" value="ECO:0007669"/>
    <property type="project" value="UniProtKB-SubCell"/>
</dbReference>
<evidence type="ECO:0000256" key="3">
    <source>
        <dbReference type="ARBA" id="ARBA00022989"/>
    </source>
</evidence>
<feature type="transmembrane region" description="Helical" evidence="5">
    <location>
        <begin position="282"/>
        <end position="300"/>
    </location>
</feature>
<dbReference type="InterPro" id="IPR011701">
    <property type="entry name" value="MFS"/>
</dbReference>
<evidence type="ECO:0000256" key="2">
    <source>
        <dbReference type="ARBA" id="ARBA00022692"/>
    </source>
</evidence>
<dbReference type="PANTHER" id="PTHR23514:SF13">
    <property type="entry name" value="INNER MEMBRANE PROTEIN YBJJ"/>
    <property type="match status" value="1"/>
</dbReference>
<feature type="transmembrane region" description="Helical" evidence="5">
    <location>
        <begin position="340"/>
        <end position="362"/>
    </location>
</feature>
<feature type="transmembrane region" description="Helical" evidence="5">
    <location>
        <begin position="88"/>
        <end position="104"/>
    </location>
</feature>
<evidence type="ECO:0000256" key="1">
    <source>
        <dbReference type="ARBA" id="ARBA00004141"/>
    </source>
</evidence>
<dbReference type="STRING" id="282199.GCA_001049735_01972"/>
<comment type="subcellular location">
    <subcellularLocation>
        <location evidence="1">Membrane</location>
        <topology evidence="1">Multi-pass membrane protein</topology>
    </subcellularLocation>
</comment>
<sequence>MIACVQEELVRTLCAMKVYRDIYDSRKTLLGFGSMGILWGAFAAFIPRVKAQIDVSDATFGLIISCAALGLLAAMAAAPRLDRRLRRFAMPAAIAALATAYLGLGTVSTAVGFTTVMFVVAFASGLADIVINARISETEARTGRSLMNLNHAGFSLAYACGAIVTGFAREADWQTWVVFALLAVVVYAACIKMPMRTASETEPDAPKGGRLPIGVIVWGGIIVLIAFETEGASEAWSALHVERTLGGGAAEGAFGPAMLGLTMAVGRFSGHLISGRVSGMKIIVAASMVAAIGAWLAAAATSPNMAYVGFGILGLGISVIAPTALNIVGERVGIADRTLVIARVSIIGFAGFFLGPPVIGLLAEYHGLRVAFATVGYFLLMILPATMMLKQQGPKA</sequence>